<evidence type="ECO:0000259" key="3">
    <source>
        <dbReference type="Pfam" id="PF13960"/>
    </source>
</evidence>
<evidence type="ECO:0008006" key="7">
    <source>
        <dbReference type="Google" id="ProtNLM"/>
    </source>
</evidence>
<feature type="region of interest" description="Disordered" evidence="1">
    <location>
        <begin position="1068"/>
        <end position="1092"/>
    </location>
</feature>
<dbReference type="InterPro" id="IPR004242">
    <property type="entry name" value="Transposase_21"/>
</dbReference>
<evidence type="ECO:0000259" key="2">
    <source>
        <dbReference type="Pfam" id="PF13952"/>
    </source>
</evidence>
<evidence type="ECO:0000313" key="6">
    <source>
        <dbReference type="Proteomes" id="UP000242715"/>
    </source>
</evidence>
<keyword evidence="6" id="KW-1185">Reference proteome</keyword>
<dbReference type="PANTHER" id="PTHR48258">
    <property type="entry name" value="DUF4218 DOMAIN-CONTAINING PROTEIN-RELATED"/>
    <property type="match status" value="1"/>
</dbReference>
<dbReference type="Proteomes" id="UP000242715">
    <property type="component" value="Unassembled WGS sequence"/>
</dbReference>
<feature type="compositionally biased region" description="Acidic residues" evidence="1">
    <location>
        <begin position="1222"/>
        <end position="1237"/>
    </location>
</feature>
<dbReference type="EMBL" id="DF975573">
    <property type="protein sequence ID" value="GAU51794.1"/>
    <property type="molecule type" value="Genomic_DNA"/>
</dbReference>
<evidence type="ECO:0000313" key="5">
    <source>
        <dbReference type="EMBL" id="GAU51794.1"/>
    </source>
</evidence>
<proteinExistence type="predicted"/>
<accession>A0A2Z6P5X1</accession>
<organism evidence="5 6">
    <name type="scientific">Trifolium subterraneum</name>
    <name type="common">Subterranean clover</name>
    <dbReference type="NCBI Taxonomy" id="3900"/>
    <lineage>
        <taxon>Eukaryota</taxon>
        <taxon>Viridiplantae</taxon>
        <taxon>Streptophyta</taxon>
        <taxon>Embryophyta</taxon>
        <taxon>Tracheophyta</taxon>
        <taxon>Spermatophyta</taxon>
        <taxon>Magnoliopsida</taxon>
        <taxon>eudicotyledons</taxon>
        <taxon>Gunneridae</taxon>
        <taxon>Pentapetalae</taxon>
        <taxon>rosids</taxon>
        <taxon>fabids</taxon>
        <taxon>Fabales</taxon>
        <taxon>Fabaceae</taxon>
        <taxon>Papilionoideae</taxon>
        <taxon>50 kb inversion clade</taxon>
        <taxon>NPAAA clade</taxon>
        <taxon>Hologalegina</taxon>
        <taxon>IRL clade</taxon>
        <taxon>Trifolieae</taxon>
        <taxon>Trifolium</taxon>
    </lineage>
</organism>
<feature type="compositionally biased region" description="Basic and acidic residues" evidence="1">
    <location>
        <begin position="1069"/>
        <end position="1079"/>
    </location>
</feature>
<dbReference type="InterPro" id="IPR029480">
    <property type="entry name" value="Transpos_assoc"/>
</dbReference>
<feature type="domain" description="DUF4218" evidence="3">
    <location>
        <begin position="675"/>
        <end position="778"/>
    </location>
</feature>
<dbReference type="OrthoDB" id="1405744at2759"/>
<dbReference type="Pfam" id="PF02992">
    <property type="entry name" value="Transposase_21"/>
    <property type="match status" value="1"/>
</dbReference>
<gene>
    <name evidence="5" type="ORF">TSUD_415780</name>
</gene>
<evidence type="ECO:0000259" key="4">
    <source>
        <dbReference type="Pfam" id="PF13963"/>
    </source>
</evidence>
<feature type="region of interest" description="Disordered" evidence="1">
    <location>
        <begin position="1199"/>
        <end position="1245"/>
    </location>
</feature>
<sequence>MDRTWMYNRLYANRNGLKEEFVRGVKNFVKRALKQPICKSEGGIRCPCINCMCMKISTAINVRLHLYKFGFQPNYWVWTEHGEVKPNVDTMVCSNSSEHVHHDNQFDAMNQMVYDALIPYGDVFHVNANTGNETFSEDELPNDDAKQFYDKLISANKPIYEGSSQSILSISVQLLAIRSNWHVPQKGIDFVAQMLKSVCPVEKCLPENCYQATQLVSKLGLKVEKIDCCKNGCMLYYKDDNKLSECKFCNAPRFIPRRIGMGDYKDVPAKRMFYFPIIPRLQRLYASTESAAEMRWHEKNKNNSNILRHPSDGKAWKHFDDVYPDFASEPRNVRLGLCADGFTPYIQASASPYSCWPVIVTPYNLPPEMCMTKPYLFLTCLIPGPKNPKEKIDVYLQPLIDDLQRLWSSGIWTYDISKKQNFIMKACLMWTINDFPAYGMLSGWGTQGKLACAHCMKHTKAFTLKNGGKNSWFDCHRRFLPADHSFRRSKRRFTKNRDEKDGPPCISTGQDVWEVVSSYPKVTEIGWEMKLKEFKGYGVDHNWKKRSIFWDLPYWKDNLLRHNLDARKDLALYCCRSDLEMQALPNGKIGKPKASYTLTKSDAKLVCKWLKELRMPDGYASNLARCANVEKGTVHGMKSHDCHVFMECLLPIAFRSLPELVWKPLTELSRFFKDLCCNTLRMDDLVKLNENIPVILCKLERIFPPGFFDSMEHLPIHLANEAMLGGPVHYRWMYPFERCMGVSKRAVTNKARVEGSICTDYIHRETTYFCSHYFNSFNLLSTTSLSNNPHLERDGIQPTPSTLHNNGRPSGKSRKHYLTHKEWKSAHVHILINCDEIKPYLDTFLENHLISEEDATGCIHAEFPKWLKAYVNQKENRVTNKDIIALSHGPSSMAISWNMYFVNGYKFHTKDWSNGKKTVNCGVHVKGLTEAGEDDYYGTIKYIFELDYFGLKDKIALFYCEWFDPTKNIGTKVNPQYKIVDIKMDKRYRPYDPFILAQKARQVYYIPYPEMCRDMRGWCAAITTKPRGHVEIDNIEDEMAYQSDGMSPVLPVAEIESISCLRDCSQVDMTKKGGSDKGKARPTNRKSKILPPGKLNEQRNLIRHKKSTTMSFLGSAQPTAPIQPKAPVQTAAPVQPMTLVQPTTSIQPTAPVQRAAPAHHAVSAQPAAPSDLTPSPIHGSTPEVFKFMPTPRICLPTMAGSSQHASRGATIQEDVQQTSHDEDGEGNEVDDEDEEGEVGQGNVPPLVHRRDANGMIIIHPLANALIPPKEVADAINYAIRKQFFTAIDKWSKLDEDTYKKWFGFFATFWFTSLCRYQEGFFSFMDLVHLVANWFVDGFDIRSCVPSPICSSFSYEKVVTKFTYKILKTHNAHAIEKVEC</sequence>
<dbReference type="Pfam" id="PF13960">
    <property type="entry name" value="DUF4218"/>
    <property type="match status" value="1"/>
</dbReference>
<dbReference type="Pfam" id="PF13963">
    <property type="entry name" value="Transpos_assoc"/>
    <property type="match status" value="1"/>
</dbReference>
<dbReference type="InterPro" id="IPR025452">
    <property type="entry name" value="DUF4218"/>
</dbReference>
<protein>
    <recommendedName>
        <fullName evidence="7">Transposase-associated domain-containing protein</fullName>
    </recommendedName>
</protein>
<feature type="domain" description="DUF4216" evidence="2">
    <location>
        <begin position="945"/>
        <end position="1011"/>
    </location>
</feature>
<dbReference type="PANTHER" id="PTHR48258:SF4">
    <property type="entry name" value="DUF4216 DOMAIN-CONTAINING PROTEIN"/>
    <property type="match status" value="1"/>
</dbReference>
<dbReference type="InterPro" id="IPR025312">
    <property type="entry name" value="DUF4216"/>
</dbReference>
<evidence type="ECO:0000256" key="1">
    <source>
        <dbReference type="SAM" id="MobiDB-lite"/>
    </source>
</evidence>
<reference evidence="6" key="1">
    <citation type="journal article" date="2017" name="Front. Plant Sci.">
        <title>Climate Clever Clovers: New Paradigm to Reduce the Environmental Footprint of Ruminants by Breeding Low Methanogenic Forages Utilizing Haplotype Variation.</title>
        <authorList>
            <person name="Kaur P."/>
            <person name="Appels R."/>
            <person name="Bayer P.E."/>
            <person name="Keeble-Gagnere G."/>
            <person name="Wang J."/>
            <person name="Hirakawa H."/>
            <person name="Shirasawa K."/>
            <person name="Vercoe P."/>
            <person name="Stefanova K."/>
            <person name="Durmic Z."/>
            <person name="Nichols P."/>
            <person name="Revell C."/>
            <person name="Isobe S.N."/>
            <person name="Edwards D."/>
            <person name="Erskine W."/>
        </authorList>
    </citation>
    <scope>NUCLEOTIDE SEQUENCE [LARGE SCALE GENOMIC DNA]</scope>
    <source>
        <strain evidence="6">cv. Daliak</strain>
    </source>
</reference>
<dbReference type="Pfam" id="PF13952">
    <property type="entry name" value="DUF4216"/>
    <property type="match status" value="1"/>
</dbReference>
<name>A0A2Z6P5X1_TRISU</name>
<feature type="domain" description="Transposase-associated" evidence="4">
    <location>
        <begin position="3"/>
        <end position="83"/>
    </location>
</feature>